<dbReference type="AlphaFoldDB" id="A0A4V1IQG3"/>
<dbReference type="Pfam" id="PF00646">
    <property type="entry name" value="F-box"/>
    <property type="match status" value="1"/>
</dbReference>
<feature type="region of interest" description="Disordered" evidence="1">
    <location>
        <begin position="195"/>
        <end position="216"/>
    </location>
</feature>
<dbReference type="InterPro" id="IPR001810">
    <property type="entry name" value="F-box_dom"/>
</dbReference>
<organism evidence="3 4">
    <name type="scientific">Blyttiomyces helicus</name>
    <dbReference type="NCBI Taxonomy" id="388810"/>
    <lineage>
        <taxon>Eukaryota</taxon>
        <taxon>Fungi</taxon>
        <taxon>Fungi incertae sedis</taxon>
        <taxon>Chytridiomycota</taxon>
        <taxon>Chytridiomycota incertae sedis</taxon>
        <taxon>Chytridiomycetes</taxon>
        <taxon>Chytridiomycetes incertae sedis</taxon>
        <taxon>Blyttiomyces</taxon>
    </lineage>
</organism>
<keyword evidence="4" id="KW-1185">Reference proteome</keyword>
<evidence type="ECO:0000259" key="2">
    <source>
        <dbReference type="PROSITE" id="PS50181"/>
    </source>
</evidence>
<protein>
    <recommendedName>
        <fullName evidence="2">F-box domain-containing protein</fullName>
    </recommendedName>
</protein>
<feature type="compositionally biased region" description="Acidic residues" evidence="1">
    <location>
        <begin position="204"/>
        <end position="216"/>
    </location>
</feature>
<sequence length="469" mass="51664">MPPKNLPAPPKPTLLTLPRELHSPIFEELPPKSLVTMALVSRRSRRLLRTDSDHRFKSLPASTALRWLDCAAPIPLGVHALGSLDLTQSSVPLRTFIQLIHLFPRLHTLAVRGADPCIIRETELACRMLRRLRVELGEGRAGALAVAGIAGGLVSLELVECLFEEWEYLMIMERAKGLRELRVVTPRDTRNYKSEMEPVKTWDSDDDDSDDEEDEEETYRVGWLEVALLTCTELRTLALCGTGIARQPLRLPTLLTNKPHPPPLTTLSLRWSDLQTLEEPIPVSALLTPIAQTLLSLTLEGFCDMAVPGHAHGSISGTVADPIATHLGPRLQHLALWCFHANISSIRRIAESCTALKSFVLDGACVVETLPAPTAPEPQAQPEEVEERRCRTVGPVLVDALPTGIASVELLRSRTTKADAAAFARRFAALARLVLCGRVFHRFELECAREGDPFFDVPGLDGLFASCAI</sequence>
<reference evidence="4" key="1">
    <citation type="journal article" date="2018" name="Nat. Microbiol.">
        <title>Leveraging single-cell genomics to expand the fungal tree of life.</title>
        <authorList>
            <person name="Ahrendt S.R."/>
            <person name="Quandt C.A."/>
            <person name="Ciobanu D."/>
            <person name="Clum A."/>
            <person name="Salamov A."/>
            <person name="Andreopoulos B."/>
            <person name="Cheng J.F."/>
            <person name="Woyke T."/>
            <person name="Pelin A."/>
            <person name="Henrissat B."/>
            <person name="Reynolds N.K."/>
            <person name="Benny G.L."/>
            <person name="Smith M.E."/>
            <person name="James T.Y."/>
            <person name="Grigoriev I.V."/>
        </authorList>
    </citation>
    <scope>NUCLEOTIDE SEQUENCE [LARGE SCALE GENOMIC DNA]</scope>
</reference>
<name>A0A4V1IQG3_9FUNG</name>
<dbReference type="InterPro" id="IPR032675">
    <property type="entry name" value="LRR_dom_sf"/>
</dbReference>
<feature type="domain" description="F-box" evidence="2">
    <location>
        <begin position="11"/>
        <end position="59"/>
    </location>
</feature>
<dbReference type="InterPro" id="IPR036047">
    <property type="entry name" value="F-box-like_dom_sf"/>
</dbReference>
<evidence type="ECO:0000313" key="4">
    <source>
        <dbReference type="Proteomes" id="UP000269721"/>
    </source>
</evidence>
<dbReference type="SUPFAM" id="SSF81383">
    <property type="entry name" value="F-box domain"/>
    <property type="match status" value="1"/>
</dbReference>
<dbReference type="PROSITE" id="PS50181">
    <property type="entry name" value="FBOX"/>
    <property type="match status" value="1"/>
</dbReference>
<gene>
    <name evidence="3" type="ORF">BDK51DRAFT_26261</name>
</gene>
<accession>A0A4V1IQG3</accession>
<proteinExistence type="predicted"/>
<dbReference type="EMBL" id="KZ998182">
    <property type="protein sequence ID" value="RKO86457.1"/>
    <property type="molecule type" value="Genomic_DNA"/>
</dbReference>
<dbReference type="SMART" id="SM00256">
    <property type="entry name" value="FBOX"/>
    <property type="match status" value="1"/>
</dbReference>
<evidence type="ECO:0000256" key="1">
    <source>
        <dbReference type="SAM" id="MobiDB-lite"/>
    </source>
</evidence>
<dbReference type="Gene3D" id="3.80.10.10">
    <property type="entry name" value="Ribonuclease Inhibitor"/>
    <property type="match status" value="1"/>
</dbReference>
<evidence type="ECO:0000313" key="3">
    <source>
        <dbReference type="EMBL" id="RKO86457.1"/>
    </source>
</evidence>
<dbReference type="Proteomes" id="UP000269721">
    <property type="component" value="Unassembled WGS sequence"/>
</dbReference>
<dbReference type="SUPFAM" id="SSF52047">
    <property type="entry name" value="RNI-like"/>
    <property type="match status" value="1"/>
</dbReference>